<dbReference type="AlphaFoldDB" id="E3MPA9"/>
<feature type="region of interest" description="Disordered" evidence="1">
    <location>
        <begin position="31"/>
        <end position="55"/>
    </location>
</feature>
<dbReference type="eggNOG" id="ENOG502TKA6">
    <property type="taxonomic scope" value="Eukaryota"/>
</dbReference>
<reference evidence="3" key="1">
    <citation type="submission" date="2007-07" db="EMBL/GenBank/DDBJ databases">
        <title>PCAP assembly of the Caenorhabditis remanei genome.</title>
        <authorList>
            <consortium name="The Caenorhabditis remanei Sequencing Consortium"/>
            <person name="Wilson R.K."/>
        </authorList>
    </citation>
    <scope>NUCLEOTIDE SEQUENCE [LARGE SCALE GENOMIC DNA]</scope>
    <source>
        <strain evidence="3">PB4641</strain>
    </source>
</reference>
<evidence type="ECO:0000313" key="3">
    <source>
        <dbReference type="EMBL" id="EFP06343.1"/>
    </source>
</evidence>
<keyword evidence="4" id="KW-1185">Reference proteome</keyword>
<dbReference type="EMBL" id="DS268462">
    <property type="protein sequence ID" value="EFP06343.1"/>
    <property type="molecule type" value="Genomic_DNA"/>
</dbReference>
<organism evidence="4">
    <name type="scientific">Caenorhabditis remanei</name>
    <name type="common">Caenorhabditis vulgaris</name>
    <dbReference type="NCBI Taxonomy" id="31234"/>
    <lineage>
        <taxon>Eukaryota</taxon>
        <taxon>Metazoa</taxon>
        <taxon>Ecdysozoa</taxon>
        <taxon>Nematoda</taxon>
        <taxon>Chromadorea</taxon>
        <taxon>Rhabditida</taxon>
        <taxon>Rhabditina</taxon>
        <taxon>Rhabditomorpha</taxon>
        <taxon>Rhabditoidea</taxon>
        <taxon>Rhabditidae</taxon>
        <taxon>Peloderinae</taxon>
        <taxon>Caenorhabditis</taxon>
    </lineage>
</organism>
<keyword evidence="2" id="KW-0732">Signal</keyword>
<protein>
    <recommendedName>
        <fullName evidence="5">C6 domain-containing protein</fullName>
    </recommendedName>
</protein>
<dbReference type="Proteomes" id="UP000008281">
    <property type="component" value="Unassembled WGS sequence"/>
</dbReference>
<sequence>MTIVTLLLLLFIPITWECAPTVHVSNPIVSSTYSPDSSPDPPTTTTQTASTTTAPNTTTIWSTSTALSTTVFDSTTTFEITSTAPNTTTTVPTTTTTLITTTVRPCCSWPFPAGGINTISLTMNQWDQCSQSLSYQCALGNVSTNVIAIGISTRINIESNAYSMTLLNSDQVRFNTTNINSTIDTNLICNTTTHLWFVNSVLGEQFDTFACAYLYSNGSWHWR</sequence>
<evidence type="ECO:0000313" key="4">
    <source>
        <dbReference type="Proteomes" id="UP000008281"/>
    </source>
</evidence>
<name>E3MPA9_CAERE</name>
<accession>E3MPA9</accession>
<evidence type="ECO:0008006" key="5">
    <source>
        <dbReference type="Google" id="ProtNLM"/>
    </source>
</evidence>
<dbReference type="OrthoDB" id="10636551at2759"/>
<dbReference type="FunCoup" id="E3MPA9">
    <property type="interactions" value="478"/>
</dbReference>
<dbReference type="HOGENOM" id="CLU_1241144_0_0_1"/>
<dbReference type="OMA" id="NIESNAY"/>
<evidence type="ECO:0000256" key="1">
    <source>
        <dbReference type="SAM" id="MobiDB-lite"/>
    </source>
</evidence>
<feature type="signal peptide" evidence="2">
    <location>
        <begin position="1"/>
        <end position="18"/>
    </location>
</feature>
<gene>
    <name evidence="3" type="ORF">CRE_07627</name>
</gene>
<proteinExistence type="predicted"/>
<dbReference type="InParanoid" id="E3MPA9"/>
<feature type="chain" id="PRO_5003177265" description="C6 domain-containing protein" evidence="2">
    <location>
        <begin position="19"/>
        <end position="223"/>
    </location>
</feature>
<evidence type="ECO:0000256" key="2">
    <source>
        <dbReference type="SAM" id="SignalP"/>
    </source>
</evidence>